<dbReference type="FunFam" id="3.10.50.40:FF:000025">
    <property type="entry name" value="Peptidylprolyl isomerase"/>
    <property type="match status" value="1"/>
</dbReference>
<gene>
    <name evidence="7" type="ORF">C5L36_0D00940</name>
</gene>
<sequence length="136" mass="15156">MFALRPRVPQTFRLFRNHPQLARMSTAPSELQIEVISPGDGVNFPKPGDLLTVHYTGTLTNGKKFDSSVDRNKPFQFRIGQGMVIQGWDQGFAKLSLGEKARLTVPPLMAYGNRGFPGLIPPMSTLIFDVELLKIN</sequence>
<dbReference type="EC" id="5.2.1.8" evidence="5"/>
<accession>A0A2U9R8D7</accession>
<name>A0A2U9R8D7_PICKU</name>
<dbReference type="Proteomes" id="UP000249293">
    <property type="component" value="Chromosome 4"/>
</dbReference>
<evidence type="ECO:0000313" key="8">
    <source>
        <dbReference type="Proteomes" id="UP000249293"/>
    </source>
</evidence>
<dbReference type="InterPro" id="IPR050689">
    <property type="entry name" value="FKBP-type_PPIase"/>
</dbReference>
<dbReference type="EMBL" id="CP028776">
    <property type="protein sequence ID" value="AWU77356.1"/>
    <property type="molecule type" value="Genomic_DNA"/>
</dbReference>
<dbReference type="RefSeq" id="XP_029322833.1">
    <property type="nucleotide sequence ID" value="XM_029466973.1"/>
</dbReference>
<dbReference type="KEGG" id="pkz:C5L36_0D00940"/>
<dbReference type="GeneID" id="40385185"/>
<dbReference type="InterPro" id="IPR046357">
    <property type="entry name" value="PPIase_dom_sf"/>
</dbReference>
<evidence type="ECO:0000313" key="7">
    <source>
        <dbReference type="EMBL" id="AWU77356.1"/>
    </source>
</evidence>
<comment type="similarity">
    <text evidence="4">Belongs to the FKBP-type PPIase family. FKBP1 subfamily.</text>
</comment>
<evidence type="ECO:0000256" key="5">
    <source>
        <dbReference type="PROSITE-ProRule" id="PRU00277"/>
    </source>
</evidence>
<dbReference type="VEuPathDB" id="FungiDB:C5L36_0D00940"/>
<dbReference type="PANTHER" id="PTHR10516">
    <property type="entry name" value="PEPTIDYL-PROLYL CIS-TRANS ISOMERASE"/>
    <property type="match status" value="1"/>
</dbReference>
<dbReference type="SUPFAM" id="SSF54534">
    <property type="entry name" value="FKBP-like"/>
    <property type="match status" value="1"/>
</dbReference>
<dbReference type="GO" id="GO:0005737">
    <property type="term" value="C:cytoplasm"/>
    <property type="evidence" value="ECO:0007669"/>
    <property type="project" value="TreeGrafter"/>
</dbReference>
<keyword evidence="8" id="KW-1185">Reference proteome</keyword>
<dbReference type="GO" id="GO:0003755">
    <property type="term" value="F:peptidyl-prolyl cis-trans isomerase activity"/>
    <property type="evidence" value="ECO:0007669"/>
    <property type="project" value="UniProtKB-KW"/>
</dbReference>
<organism evidence="7 8">
    <name type="scientific">Pichia kudriavzevii</name>
    <name type="common">Yeast</name>
    <name type="synonym">Issatchenkia orientalis</name>
    <dbReference type="NCBI Taxonomy" id="4909"/>
    <lineage>
        <taxon>Eukaryota</taxon>
        <taxon>Fungi</taxon>
        <taxon>Dikarya</taxon>
        <taxon>Ascomycota</taxon>
        <taxon>Saccharomycotina</taxon>
        <taxon>Pichiomycetes</taxon>
        <taxon>Pichiales</taxon>
        <taxon>Pichiaceae</taxon>
        <taxon>Pichia</taxon>
    </lineage>
</organism>
<dbReference type="STRING" id="4909.A0A2U9R8D7"/>
<dbReference type="Gene3D" id="3.10.50.40">
    <property type="match status" value="1"/>
</dbReference>
<dbReference type="InterPro" id="IPR001179">
    <property type="entry name" value="PPIase_FKBP_dom"/>
</dbReference>
<keyword evidence="3 5" id="KW-0413">Isomerase</keyword>
<evidence type="ECO:0000259" key="6">
    <source>
        <dbReference type="PROSITE" id="PS50059"/>
    </source>
</evidence>
<evidence type="ECO:0000256" key="4">
    <source>
        <dbReference type="ARBA" id="ARBA00038106"/>
    </source>
</evidence>
<proteinExistence type="inferred from homology"/>
<dbReference type="PANTHER" id="PTHR10516:SF443">
    <property type="entry name" value="FK506-BINDING PROTEIN 59-RELATED"/>
    <property type="match status" value="1"/>
</dbReference>
<evidence type="ECO:0000256" key="3">
    <source>
        <dbReference type="ARBA" id="ARBA00023235"/>
    </source>
</evidence>
<comment type="catalytic activity">
    <reaction evidence="1 5">
        <text>[protein]-peptidylproline (omega=180) = [protein]-peptidylproline (omega=0)</text>
        <dbReference type="Rhea" id="RHEA:16237"/>
        <dbReference type="Rhea" id="RHEA-COMP:10747"/>
        <dbReference type="Rhea" id="RHEA-COMP:10748"/>
        <dbReference type="ChEBI" id="CHEBI:83833"/>
        <dbReference type="ChEBI" id="CHEBI:83834"/>
        <dbReference type="EC" id="5.2.1.8"/>
    </reaction>
</comment>
<feature type="domain" description="PPIase FKBP-type" evidence="6">
    <location>
        <begin position="48"/>
        <end position="136"/>
    </location>
</feature>
<dbReference type="OrthoDB" id="1902587at2759"/>
<evidence type="ECO:0000256" key="1">
    <source>
        <dbReference type="ARBA" id="ARBA00000971"/>
    </source>
</evidence>
<dbReference type="PROSITE" id="PS50059">
    <property type="entry name" value="FKBP_PPIASE"/>
    <property type="match status" value="1"/>
</dbReference>
<dbReference type="Pfam" id="PF00254">
    <property type="entry name" value="FKBP_C"/>
    <property type="match status" value="1"/>
</dbReference>
<keyword evidence="2 5" id="KW-0697">Rotamase</keyword>
<protein>
    <recommendedName>
        <fullName evidence="5">peptidylprolyl isomerase</fullName>
        <ecNumber evidence="5">5.2.1.8</ecNumber>
    </recommendedName>
</protein>
<evidence type="ECO:0000256" key="2">
    <source>
        <dbReference type="ARBA" id="ARBA00023110"/>
    </source>
</evidence>
<reference evidence="7 8" key="1">
    <citation type="submission" date="2018-06" db="EMBL/GenBank/DDBJ databases">
        <title>Population genomics shows no distinction between pathogenic Candida krusei and environmental Pichia kudriavzevii: One species, four names.</title>
        <authorList>
            <person name="Douglass A.P."/>
            <person name="Offei B."/>
            <person name="Braun-Galleani S."/>
            <person name="Coughlan A.Y."/>
            <person name="Martos A."/>
            <person name="Ortiz-Merino R.A."/>
            <person name="Byrne K.P."/>
            <person name="Wolfe K.H."/>
        </authorList>
    </citation>
    <scope>NUCLEOTIDE SEQUENCE [LARGE SCALE GENOMIC DNA]</scope>
    <source>
        <strain evidence="7 8">CBS573</strain>
    </source>
</reference>
<dbReference type="AlphaFoldDB" id="A0A2U9R8D7"/>